<evidence type="ECO:0000313" key="3">
    <source>
        <dbReference type="Proteomes" id="UP001521137"/>
    </source>
</evidence>
<accession>A0ABS9DB69</accession>
<dbReference type="RefSeq" id="WP_235312921.1">
    <property type="nucleotide sequence ID" value="NZ_JAKGAS010000006.1"/>
</dbReference>
<protein>
    <submittedName>
        <fullName evidence="2">BNR repeat-containing protein</fullName>
    </submittedName>
</protein>
<sequence length="449" mass="51367">MKRLITVILILINSMNIYAQDMNVEEPDVQAIDWAWAGQRVWFDFVSQSKHQMIAYYDSSRQMSVAVREMGDINGGPWQYHKLPSFLGWDAHNKVEAAFDKNGIIHVVGNLHANALVYFRSTEPYDPRTLTQVSVMVDSQYEQQMTYPEFFKAPDGNLIFKYRDGTSGQGKWFYNRWNAKQGNWTHLHESVLLDGEDIRSVYPVGPVIGPDGVAHIVFVWRETPKASSNHDLSYARSRDLVNWETSTGKKIKLPITLSSGEIIDPIPEHGGLLNGRTPIGFDGNGQALVTYQKYDANGQTQVYLLRRENNQWHKKQVSNWKNSRVELDKSGALDLPIITKEPAFVNKQNNIVVSAVWRDVRWEWVLDNKNLAVISGGPIEEPLPKSIVKYDLKNDIPLRVLPLMKEQTEPSKEYFLSWEALQPNRDQARADIPAPTTLRVHKVLKNNDK</sequence>
<dbReference type="Pfam" id="PF15892">
    <property type="entry name" value="BNR_4"/>
    <property type="match status" value="1"/>
</dbReference>
<proteinExistence type="predicted"/>
<organism evidence="2 3">
    <name type="scientific">Paraglaciecola algarum</name>
    <dbReference type="NCBI Taxonomy" id="3050085"/>
    <lineage>
        <taxon>Bacteria</taxon>
        <taxon>Pseudomonadati</taxon>
        <taxon>Pseudomonadota</taxon>
        <taxon>Gammaproteobacteria</taxon>
        <taxon>Alteromonadales</taxon>
        <taxon>Alteromonadaceae</taxon>
        <taxon>Paraglaciecola</taxon>
    </lineage>
</organism>
<dbReference type="InterPro" id="IPR023296">
    <property type="entry name" value="Glyco_hydro_beta-prop_sf"/>
</dbReference>
<feature type="chain" id="PRO_5045994680" evidence="1">
    <location>
        <begin position="20"/>
        <end position="449"/>
    </location>
</feature>
<name>A0ABS9DB69_9ALTE</name>
<gene>
    <name evidence="2" type="ORF">L0668_12240</name>
</gene>
<evidence type="ECO:0000256" key="1">
    <source>
        <dbReference type="SAM" id="SignalP"/>
    </source>
</evidence>
<reference evidence="2 3" key="1">
    <citation type="submission" date="2022-01" db="EMBL/GenBank/DDBJ databases">
        <title>Paraglaciecola sp. G1-23.</title>
        <authorList>
            <person name="Jin M.S."/>
            <person name="Han D.M."/>
            <person name="Kim H.M."/>
            <person name="Jeon C.O."/>
        </authorList>
    </citation>
    <scope>NUCLEOTIDE SEQUENCE [LARGE SCALE GENOMIC DNA]</scope>
    <source>
        <strain evidence="2 3">G1-23</strain>
    </source>
</reference>
<evidence type="ECO:0000313" key="2">
    <source>
        <dbReference type="EMBL" id="MCF2948881.1"/>
    </source>
</evidence>
<feature type="signal peptide" evidence="1">
    <location>
        <begin position="1"/>
        <end position="19"/>
    </location>
</feature>
<dbReference type="EMBL" id="JAKGAS010000006">
    <property type="protein sequence ID" value="MCF2948881.1"/>
    <property type="molecule type" value="Genomic_DNA"/>
</dbReference>
<dbReference type="Proteomes" id="UP001521137">
    <property type="component" value="Unassembled WGS sequence"/>
</dbReference>
<keyword evidence="3" id="KW-1185">Reference proteome</keyword>
<comment type="caution">
    <text evidence="2">The sequence shown here is derived from an EMBL/GenBank/DDBJ whole genome shotgun (WGS) entry which is preliminary data.</text>
</comment>
<dbReference type="Gene3D" id="2.115.10.20">
    <property type="entry name" value="Glycosyl hydrolase domain, family 43"/>
    <property type="match status" value="1"/>
</dbReference>
<keyword evidence="1" id="KW-0732">Signal</keyword>